<keyword evidence="2" id="KW-1185">Reference proteome</keyword>
<protein>
    <submittedName>
        <fullName evidence="1">Uncharacterized protein</fullName>
    </submittedName>
</protein>
<accession>A0ABQ9G2R2</accession>
<sequence>MVYLIFSLWSEREFSVASGIGAWSHPVAMLDDATTSANHKMGIRSSSMYEPKCPQISKVHQRPRVQPNGPGGTSAMFVYVNNPYREFGIPRPWLQSALKPGLNQTFTGPAMAERLACSPPTRANRVQSPAGSLPDFRKWESCWTMSLVGGFSRGSPVSPRSFIPALFHSHLNHPYRMSDEALGVRVIVALIAHSLSRGADQTAELPPRGILLQAAICQAGLKRRTSWLAK</sequence>
<evidence type="ECO:0000313" key="2">
    <source>
        <dbReference type="Proteomes" id="UP001159363"/>
    </source>
</evidence>
<gene>
    <name evidence="1" type="ORF">PR048_033303</name>
</gene>
<proteinExistence type="predicted"/>
<organism evidence="1 2">
    <name type="scientific">Dryococelus australis</name>
    <dbReference type="NCBI Taxonomy" id="614101"/>
    <lineage>
        <taxon>Eukaryota</taxon>
        <taxon>Metazoa</taxon>
        <taxon>Ecdysozoa</taxon>
        <taxon>Arthropoda</taxon>
        <taxon>Hexapoda</taxon>
        <taxon>Insecta</taxon>
        <taxon>Pterygota</taxon>
        <taxon>Neoptera</taxon>
        <taxon>Polyneoptera</taxon>
        <taxon>Phasmatodea</taxon>
        <taxon>Verophasmatodea</taxon>
        <taxon>Anareolatae</taxon>
        <taxon>Phasmatidae</taxon>
        <taxon>Eurycanthinae</taxon>
        <taxon>Dryococelus</taxon>
    </lineage>
</organism>
<dbReference type="Proteomes" id="UP001159363">
    <property type="component" value="Chromosome 16"/>
</dbReference>
<reference evidence="1 2" key="1">
    <citation type="submission" date="2023-02" db="EMBL/GenBank/DDBJ databases">
        <title>LHISI_Scaffold_Assembly.</title>
        <authorList>
            <person name="Stuart O.P."/>
            <person name="Cleave R."/>
            <person name="Magrath M.J.L."/>
            <person name="Mikheyev A.S."/>
        </authorList>
    </citation>
    <scope>NUCLEOTIDE SEQUENCE [LARGE SCALE GENOMIC DNA]</scope>
    <source>
        <strain evidence="1">Daus_M_001</strain>
        <tissue evidence="1">Leg muscle</tissue>
    </source>
</reference>
<name>A0ABQ9G2R2_9NEOP</name>
<evidence type="ECO:0000313" key="1">
    <source>
        <dbReference type="EMBL" id="KAJ8865781.1"/>
    </source>
</evidence>
<comment type="caution">
    <text evidence="1">The sequence shown here is derived from an EMBL/GenBank/DDBJ whole genome shotgun (WGS) entry which is preliminary data.</text>
</comment>
<dbReference type="EMBL" id="JARBHB010000017">
    <property type="protein sequence ID" value="KAJ8865781.1"/>
    <property type="molecule type" value="Genomic_DNA"/>
</dbReference>